<proteinExistence type="predicted"/>
<keyword evidence="1" id="KW-0732">Signal</keyword>
<dbReference type="EMBL" id="CP021744">
    <property type="protein sequence ID" value="ARZ71753.1"/>
    <property type="molecule type" value="Genomic_DNA"/>
</dbReference>
<evidence type="ECO:0008006" key="4">
    <source>
        <dbReference type="Google" id="ProtNLM"/>
    </source>
</evidence>
<gene>
    <name evidence="2" type="ORF">SMD11_6177</name>
</gene>
<accession>A0A1Z2LBR7</accession>
<evidence type="ECO:0000256" key="1">
    <source>
        <dbReference type="SAM" id="SignalP"/>
    </source>
</evidence>
<organism evidence="2 3">
    <name type="scientific">Streptomyces albireticuli</name>
    <dbReference type="NCBI Taxonomy" id="1940"/>
    <lineage>
        <taxon>Bacteria</taxon>
        <taxon>Bacillati</taxon>
        <taxon>Actinomycetota</taxon>
        <taxon>Actinomycetes</taxon>
        <taxon>Kitasatosporales</taxon>
        <taxon>Streptomycetaceae</taxon>
        <taxon>Streptomyces</taxon>
    </lineage>
</organism>
<feature type="chain" id="PRO_5012893359" description="Cholesterol esterase" evidence="1">
    <location>
        <begin position="27"/>
        <end position="208"/>
    </location>
</feature>
<dbReference type="RefSeq" id="WP_087929497.1">
    <property type="nucleotide sequence ID" value="NZ_CP021744.1"/>
</dbReference>
<dbReference type="Proteomes" id="UP000195755">
    <property type="component" value="Chromosome"/>
</dbReference>
<protein>
    <recommendedName>
        <fullName evidence="4">Cholesterol esterase</fullName>
    </recommendedName>
</protein>
<evidence type="ECO:0000313" key="3">
    <source>
        <dbReference type="Proteomes" id="UP000195755"/>
    </source>
</evidence>
<dbReference type="OrthoDB" id="4316751at2"/>
<feature type="signal peptide" evidence="1">
    <location>
        <begin position="1"/>
        <end position="26"/>
    </location>
</feature>
<sequence>MKIPLARLAALVALPLAVVVPASVSAQEADPVLPPLQLRGGTPFAYCLTDTAAEALRGAGFTFDAVAPATLGTENGHQCMKATLENGQINTDLTGLTGSAKGGFALRKGGKRAEFAALQLRMKLDRTGTITAEHLGKRIDTLTTSGEGIKTSLTRVSAENTPVNLAPAAADALTAEFGTSPLSAGQQLFSGTAGFDVLQGVTGLPTGK</sequence>
<dbReference type="AlphaFoldDB" id="A0A1Z2LBR7"/>
<evidence type="ECO:0000313" key="2">
    <source>
        <dbReference type="EMBL" id="ARZ71753.1"/>
    </source>
</evidence>
<dbReference type="KEGG" id="salj:SMD11_6177"/>
<reference evidence="2 3" key="1">
    <citation type="submission" date="2017-06" db="EMBL/GenBank/DDBJ databases">
        <title>Streptomyces albireticuli Genome sequencing and assembly.</title>
        <authorList>
            <person name="Wang Y."/>
            <person name="Du B."/>
            <person name="Ding Y."/>
            <person name="Liu H."/>
            <person name="Hou Q."/>
            <person name="Liu K."/>
            <person name="Yao L."/>
            <person name="Wang C."/>
        </authorList>
    </citation>
    <scope>NUCLEOTIDE SEQUENCE [LARGE SCALE GENOMIC DNA]</scope>
    <source>
        <strain evidence="2 3">MDJK11</strain>
    </source>
</reference>
<name>A0A1Z2LBR7_9ACTN</name>